<evidence type="ECO:0000256" key="2">
    <source>
        <dbReference type="ARBA" id="ARBA00023125"/>
    </source>
</evidence>
<dbReference type="InterPro" id="IPR036388">
    <property type="entry name" value="WH-like_DNA-bd_sf"/>
</dbReference>
<name>A0ABU0FE88_9HYPH</name>
<dbReference type="SUPFAM" id="SSF64288">
    <property type="entry name" value="Chorismate lyase-like"/>
    <property type="match status" value="1"/>
</dbReference>
<dbReference type="PROSITE" id="PS50949">
    <property type="entry name" value="HTH_GNTR"/>
    <property type="match status" value="1"/>
</dbReference>
<dbReference type="InterPro" id="IPR036390">
    <property type="entry name" value="WH_DNA-bd_sf"/>
</dbReference>
<accession>A0ABU0FE88</accession>
<keyword evidence="1" id="KW-0805">Transcription regulation</keyword>
<dbReference type="SUPFAM" id="SSF46785">
    <property type="entry name" value="Winged helix' DNA-binding domain"/>
    <property type="match status" value="1"/>
</dbReference>
<dbReference type="InterPro" id="IPR011663">
    <property type="entry name" value="UTRA"/>
</dbReference>
<dbReference type="InterPro" id="IPR028978">
    <property type="entry name" value="Chorismate_lyase_/UTRA_dom_sf"/>
</dbReference>
<dbReference type="PRINTS" id="PR00035">
    <property type="entry name" value="HTHGNTR"/>
</dbReference>
<evidence type="ECO:0000256" key="3">
    <source>
        <dbReference type="ARBA" id="ARBA00023163"/>
    </source>
</evidence>
<dbReference type="Pfam" id="PF07702">
    <property type="entry name" value="UTRA"/>
    <property type="match status" value="1"/>
</dbReference>
<keyword evidence="3" id="KW-0804">Transcription</keyword>
<gene>
    <name evidence="5" type="ORF">J3R73_002712</name>
</gene>
<dbReference type="InterPro" id="IPR000524">
    <property type="entry name" value="Tscrpt_reg_HTH_GntR"/>
</dbReference>
<dbReference type="Pfam" id="PF00392">
    <property type="entry name" value="GntR"/>
    <property type="match status" value="1"/>
</dbReference>
<dbReference type="SMART" id="SM00866">
    <property type="entry name" value="UTRA"/>
    <property type="match status" value="1"/>
</dbReference>
<evidence type="ECO:0000259" key="4">
    <source>
        <dbReference type="PROSITE" id="PS50949"/>
    </source>
</evidence>
<dbReference type="PANTHER" id="PTHR44846:SF1">
    <property type="entry name" value="MANNOSYL-D-GLYCERATE TRANSPORT_METABOLISM SYSTEM REPRESSOR MNGR-RELATED"/>
    <property type="match status" value="1"/>
</dbReference>
<organism evidence="5 6">
    <name type="scientific">Labrys monachus</name>
    <dbReference type="NCBI Taxonomy" id="217067"/>
    <lineage>
        <taxon>Bacteria</taxon>
        <taxon>Pseudomonadati</taxon>
        <taxon>Pseudomonadota</taxon>
        <taxon>Alphaproteobacteria</taxon>
        <taxon>Hyphomicrobiales</taxon>
        <taxon>Xanthobacteraceae</taxon>
        <taxon>Labrys</taxon>
    </lineage>
</organism>
<dbReference type="Gene3D" id="1.10.10.10">
    <property type="entry name" value="Winged helix-like DNA-binding domain superfamily/Winged helix DNA-binding domain"/>
    <property type="match status" value="1"/>
</dbReference>
<evidence type="ECO:0000313" key="6">
    <source>
        <dbReference type="Proteomes" id="UP001237448"/>
    </source>
</evidence>
<comment type="caution">
    <text evidence="5">The sequence shown here is derived from an EMBL/GenBank/DDBJ whole genome shotgun (WGS) entry which is preliminary data.</text>
</comment>
<proteinExistence type="predicted"/>
<reference evidence="5 6" key="1">
    <citation type="submission" date="2023-07" db="EMBL/GenBank/DDBJ databases">
        <title>Genomic Encyclopedia of Type Strains, Phase IV (KMG-IV): sequencing the most valuable type-strain genomes for metagenomic binning, comparative biology and taxonomic classification.</title>
        <authorList>
            <person name="Goeker M."/>
        </authorList>
    </citation>
    <scope>NUCLEOTIDE SEQUENCE [LARGE SCALE GENOMIC DNA]</scope>
    <source>
        <strain evidence="5 6">DSM 5896</strain>
    </source>
</reference>
<dbReference type="Proteomes" id="UP001237448">
    <property type="component" value="Unassembled WGS sequence"/>
</dbReference>
<keyword evidence="6" id="KW-1185">Reference proteome</keyword>
<dbReference type="InterPro" id="IPR050679">
    <property type="entry name" value="Bact_HTH_transcr_reg"/>
</dbReference>
<protein>
    <submittedName>
        <fullName evidence="5">GntR family transcriptional regulator</fullName>
    </submittedName>
</protein>
<dbReference type="EMBL" id="JAUSVK010000001">
    <property type="protein sequence ID" value="MDQ0392920.1"/>
    <property type="molecule type" value="Genomic_DNA"/>
</dbReference>
<keyword evidence="2" id="KW-0238">DNA-binding</keyword>
<evidence type="ECO:0000256" key="1">
    <source>
        <dbReference type="ARBA" id="ARBA00023015"/>
    </source>
</evidence>
<dbReference type="PANTHER" id="PTHR44846">
    <property type="entry name" value="MANNOSYL-D-GLYCERATE TRANSPORT/METABOLISM SYSTEM REPRESSOR MNGR-RELATED"/>
    <property type="match status" value="1"/>
</dbReference>
<sequence>MPSEAKLNEIFGISRATSRAALDRLEQEGLINRRSGKGSVVLSPKVSQPAAEMFGFSDDMRRRGLQPSHETLFAGRVRATAEAAEALGTPVNTPLFQSRRLLKADGVPICIAVSWLSPDLFRSVAPPTAAELSEGSLYAWLGRKCDVTLTGAREFIEAAIVGDEMAGELQIAKGSAVLIVRRRSHARGGAPMEYAVLHFRADRYRLQLETGEPA</sequence>
<feature type="domain" description="HTH gntR-type" evidence="4">
    <location>
        <begin position="1"/>
        <end position="44"/>
    </location>
</feature>
<dbReference type="Gene3D" id="3.40.1410.10">
    <property type="entry name" value="Chorismate lyase-like"/>
    <property type="match status" value="1"/>
</dbReference>
<evidence type="ECO:0000313" key="5">
    <source>
        <dbReference type="EMBL" id="MDQ0392920.1"/>
    </source>
</evidence>